<protein>
    <submittedName>
        <fullName evidence="1">Uncharacterized protein</fullName>
    </submittedName>
</protein>
<organism evidence="1 2">
    <name type="scientific">Candidatus Nitrososphaera evergladensis SR1</name>
    <dbReference type="NCBI Taxonomy" id="1459636"/>
    <lineage>
        <taxon>Archaea</taxon>
        <taxon>Nitrososphaerota</taxon>
        <taxon>Nitrososphaeria</taxon>
        <taxon>Nitrososphaerales</taxon>
        <taxon>Nitrososphaeraceae</taxon>
        <taxon>Nitrososphaera</taxon>
    </lineage>
</organism>
<dbReference type="KEGG" id="nev:NTE_03550"/>
<dbReference type="EMBL" id="CP007174">
    <property type="protein sequence ID" value="AIF85578.1"/>
    <property type="molecule type" value="Genomic_DNA"/>
</dbReference>
<evidence type="ECO:0000313" key="2">
    <source>
        <dbReference type="Proteomes" id="UP000028194"/>
    </source>
</evidence>
<dbReference type="Proteomes" id="UP000028194">
    <property type="component" value="Chromosome"/>
</dbReference>
<gene>
    <name evidence="1" type="ORF">NTE_03550</name>
</gene>
<name>A0A075MWT5_9ARCH</name>
<evidence type="ECO:0000313" key="1">
    <source>
        <dbReference type="EMBL" id="AIF85578.1"/>
    </source>
</evidence>
<keyword evidence="2" id="KW-1185">Reference proteome</keyword>
<dbReference type="AlphaFoldDB" id="A0A075MWT5"/>
<dbReference type="STRING" id="1459636.NTE_03550"/>
<accession>A0A075MWT5</accession>
<proteinExistence type="predicted"/>
<reference evidence="1 2" key="1">
    <citation type="journal article" date="2014" name="PLoS ONE">
        <title>Genome Sequence of Candidatus Nitrososphaera evergladensis from Group I.1b Enriched from Everglades Soil Reveals Novel Genomic Features of the Ammonia-Oxidizing Archaea.</title>
        <authorList>
            <person name="Zhalnina K.V."/>
            <person name="Dias R."/>
            <person name="Leonard M.T."/>
            <person name="Dorr de Quadros P."/>
            <person name="Camargo F.A."/>
            <person name="Drew J.C."/>
            <person name="Farmerie W.G."/>
            <person name="Daroub S.H."/>
            <person name="Triplett E.W."/>
        </authorList>
    </citation>
    <scope>NUCLEOTIDE SEQUENCE [LARGE SCALE GENOMIC DNA]</scope>
    <source>
        <strain evidence="1 2">SR1</strain>
    </source>
</reference>
<dbReference type="HOGENOM" id="CLU_1840472_0_0_2"/>
<sequence length="139" mass="15747">MTKAFPCPPGITRYVCEKSFGETDKCNATFSCCLVDFCKSIYDSQNFVMDYQFRLKKNLASRQFEIVRTPCEIIETFANCRVIYKSPPDKGGVVFSGTFKEALDFANIELEKSCDYVRPYKPCTHCVPEIDAHCGSTSN</sequence>